<evidence type="ECO:0000256" key="1">
    <source>
        <dbReference type="SAM" id="SignalP"/>
    </source>
</evidence>
<keyword evidence="1" id="KW-0732">Signal</keyword>
<organism evidence="3 4">
    <name type="scientific">Tepidibacter hydrothermalis</name>
    <dbReference type="NCBI Taxonomy" id="3036126"/>
    <lineage>
        <taxon>Bacteria</taxon>
        <taxon>Bacillati</taxon>
        <taxon>Bacillota</taxon>
        <taxon>Clostridia</taxon>
        <taxon>Peptostreptococcales</taxon>
        <taxon>Peptostreptococcaceae</taxon>
        <taxon>Tepidibacter</taxon>
    </lineage>
</organism>
<dbReference type="SUPFAM" id="SSF55797">
    <property type="entry name" value="PR-1-like"/>
    <property type="match status" value="1"/>
</dbReference>
<evidence type="ECO:0000313" key="4">
    <source>
        <dbReference type="Proteomes" id="UP001222800"/>
    </source>
</evidence>
<dbReference type="InterPro" id="IPR018392">
    <property type="entry name" value="LysM"/>
</dbReference>
<dbReference type="InterPro" id="IPR014044">
    <property type="entry name" value="CAP_dom"/>
</dbReference>
<evidence type="ECO:0000259" key="2">
    <source>
        <dbReference type="PROSITE" id="PS51782"/>
    </source>
</evidence>
<dbReference type="NCBIfam" id="TIGR02899">
    <property type="entry name" value="spore_safA"/>
    <property type="match status" value="1"/>
</dbReference>
<name>A0ABY8EEQ9_9FIRM</name>
<sequence length="206" mass="23260">MIKNFKLHLLSFVFLFIFGCASISYADTTYTVVKGDSMWKIAVKYEIGLSEIISANPHIKNPALIYPGNKLTIPQIDNVKAVENEVVRLVNVERSKNGLSPLTQNWELSRVARYKSQDMINKNYFSHTSPTYGSPFDMMKNFGIKYSTAGENIAYGQRTAADVMNSWMNSPGHRKNILSPNFTQIGVGLATKSNGTKYWTQMFIRP</sequence>
<dbReference type="EMBL" id="CP120733">
    <property type="protein sequence ID" value="WFD11266.1"/>
    <property type="molecule type" value="Genomic_DNA"/>
</dbReference>
<feature type="chain" id="PRO_5045190349" evidence="1">
    <location>
        <begin position="27"/>
        <end position="206"/>
    </location>
</feature>
<dbReference type="CDD" id="cd05379">
    <property type="entry name" value="CAP_bacterial"/>
    <property type="match status" value="1"/>
</dbReference>
<dbReference type="InterPro" id="IPR036779">
    <property type="entry name" value="LysM_dom_sf"/>
</dbReference>
<dbReference type="PROSITE" id="PS51782">
    <property type="entry name" value="LYSM"/>
    <property type="match status" value="1"/>
</dbReference>
<dbReference type="PANTHER" id="PTHR31157:SF1">
    <property type="entry name" value="SCP DOMAIN-CONTAINING PROTEIN"/>
    <property type="match status" value="1"/>
</dbReference>
<dbReference type="Proteomes" id="UP001222800">
    <property type="component" value="Chromosome"/>
</dbReference>
<reference evidence="3 4" key="1">
    <citation type="submission" date="2023-03" db="EMBL/GenBank/DDBJ databases">
        <title>Complete genome sequence of Tepidibacter sp. SWIR-1, isolated from a deep-sea hydrothermal vent.</title>
        <authorList>
            <person name="Li X."/>
        </authorList>
    </citation>
    <scope>NUCLEOTIDE SEQUENCE [LARGE SCALE GENOMIC DNA]</scope>
    <source>
        <strain evidence="3 4">SWIR-1</strain>
    </source>
</reference>
<dbReference type="SUPFAM" id="SSF54106">
    <property type="entry name" value="LysM domain"/>
    <property type="match status" value="1"/>
</dbReference>
<dbReference type="NCBIfam" id="TIGR02909">
    <property type="entry name" value="spore_YkwD"/>
    <property type="match status" value="1"/>
</dbReference>
<protein>
    <submittedName>
        <fullName evidence="3">SafA/ExsA family spore coat assembly protein</fullName>
    </submittedName>
</protein>
<dbReference type="Gene3D" id="3.10.350.10">
    <property type="entry name" value="LysM domain"/>
    <property type="match status" value="1"/>
</dbReference>
<accession>A0ABY8EEQ9</accession>
<dbReference type="Gene3D" id="3.40.33.10">
    <property type="entry name" value="CAP"/>
    <property type="match status" value="1"/>
</dbReference>
<dbReference type="InterPro" id="IPR035940">
    <property type="entry name" value="CAP_sf"/>
</dbReference>
<dbReference type="PROSITE" id="PS51257">
    <property type="entry name" value="PROKAR_LIPOPROTEIN"/>
    <property type="match status" value="1"/>
</dbReference>
<evidence type="ECO:0000313" key="3">
    <source>
        <dbReference type="EMBL" id="WFD11266.1"/>
    </source>
</evidence>
<keyword evidence="4" id="KW-1185">Reference proteome</keyword>
<feature type="signal peptide" evidence="1">
    <location>
        <begin position="1"/>
        <end position="26"/>
    </location>
</feature>
<feature type="domain" description="LysM" evidence="2">
    <location>
        <begin position="28"/>
        <end position="73"/>
    </location>
</feature>
<dbReference type="SMART" id="SM00257">
    <property type="entry name" value="LysM"/>
    <property type="match status" value="1"/>
</dbReference>
<dbReference type="RefSeq" id="WP_277733283.1">
    <property type="nucleotide sequence ID" value="NZ_CP120733.1"/>
</dbReference>
<dbReference type="Pfam" id="PF01476">
    <property type="entry name" value="LysM"/>
    <property type="match status" value="1"/>
</dbReference>
<dbReference type="InterPro" id="IPR014258">
    <property type="entry name" value="CAP_domain_YkwD-like"/>
</dbReference>
<proteinExistence type="predicted"/>
<dbReference type="PANTHER" id="PTHR31157">
    <property type="entry name" value="SCP DOMAIN-CONTAINING PROTEIN"/>
    <property type="match status" value="1"/>
</dbReference>
<dbReference type="CDD" id="cd00118">
    <property type="entry name" value="LysM"/>
    <property type="match status" value="1"/>
</dbReference>
<dbReference type="InterPro" id="IPR014248">
    <property type="entry name" value="Spore_coat_assembly_SafA"/>
</dbReference>
<gene>
    <name evidence="3" type="primary">safA</name>
    <name evidence="3" type="ORF">P4S50_04090</name>
</gene>
<dbReference type="Pfam" id="PF00188">
    <property type="entry name" value="CAP"/>
    <property type="match status" value="1"/>
</dbReference>